<evidence type="ECO:0000256" key="2">
    <source>
        <dbReference type="ARBA" id="ARBA00022475"/>
    </source>
</evidence>
<keyword evidence="6" id="KW-0449">Lipoprotein</keyword>
<keyword evidence="4" id="KW-0472">Membrane</keyword>
<dbReference type="GO" id="GO:0098552">
    <property type="term" value="C:side of membrane"/>
    <property type="evidence" value="ECO:0007669"/>
    <property type="project" value="UniProtKB-KW"/>
</dbReference>
<sequence>MLGQAALLIVLTSGLTLATKVEIQHAHLLKACSVAGEFSSMAGHAANEISRLLTNSQQLWELADDLIAVVRDDINSNVTAIAILAEIARKEAIAATTTVNDNLDSTIKLAAMAAQVAGNIQEAAHIIVNSANSRNSECLSSTADFTPVALSVASTPGCLKSGGDYEDFTWNKNKVNLTFETTLNSLPADSADEISVSGTTCKLLHAAGERSTTGGDSKPIMAGLIRLGAAASNPIKWDEGKTLAKDSNSRFGQIKAQLKALNAALSSESKCQTQLIQLTTQDSVDGPVVEIDKGTITKSWPPAKQTITAKTTGQIRKLKKYRKVKSEAQMAEARATSFRKTALLNVEACELGCTALKQTTSDVTI</sequence>
<evidence type="ECO:0000256" key="7">
    <source>
        <dbReference type="SAM" id="SignalP"/>
    </source>
</evidence>
<keyword evidence="5" id="KW-0325">Glycoprotein</keyword>
<evidence type="ECO:0000256" key="6">
    <source>
        <dbReference type="ARBA" id="ARBA00023288"/>
    </source>
</evidence>
<proteinExistence type="predicted"/>
<feature type="chain" id="PRO_5004057696" evidence="7">
    <location>
        <begin position="19"/>
        <end position="365"/>
    </location>
</feature>
<evidence type="ECO:0000259" key="8">
    <source>
        <dbReference type="Pfam" id="PF00913"/>
    </source>
</evidence>
<dbReference type="EMBL" id="KC612970">
    <property type="protein sequence ID" value="AGH60401.1"/>
    <property type="molecule type" value="Genomic_DNA"/>
</dbReference>
<name>M4SYJ9_9TRYP</name>
<keyword evidence="2" id="KW-1003">Cell membrane</keyword>
<evidence type="ECO:0000256" key="5">
    <source>
        <dbReference type="ARBA" id="ARBA00023180"/>
    </source>
</evidence>
<feature type="signal peptide" evidence="7">
    <location>
        <begin position="1"/>
        <end position="18"/>
    </location>
</feature>
<dbReference type="AlphaFoldDB" id="M4SYJ9"/>
<organism evidence="9">
    <name type="scientific">Trypanosoma brucei</name>
    <dbReference type="NCBI Taxonomy" id="5691"/>
    <lineage>
        <taxon>Eukaryota</taxon>
        <taxon>Discoba</taxon>
        <taxon>Euglenozoa</taxon>
        <taxon>Kinetoplastea</taxon>
        <taxon>Metakinetoplastina</taxon>
        <taxon>Trypanosomatida</taxon>
        <taxon>Trypanosomatidae</taxon>
        <taxon>Trypanosoma</taxon>
    </lineage>
</organism>
<evidence type="ECO:0000256" key="4">
    <source>
        <dbReference type="ARBA" id="ARBA00023136"/>
    </source>
</evidence>
<feature type="non-terminal residue" evidence="9">
    <location>
        <position position="365"/>
    </location>
</feature>
<dbReference type="InterPro" id="IPR001812">
    <property type="entry name" value="Trypano_VSG_A_N_dom"/>
</dbReference>
<dbReference type="GO" id="GO:0042783">
    <property type="term" value="P:symbiont-mediated evasion of host immune response"/>
    <property type="evidence" value="ECO:0007669"/>
    <property type="project" value="InterPro"/>
</dbReference>
<dbReference type="Gene3D" id="1.10.470.10">
    <property type="entry name" value="Variant Surface Glycoprotein, subunit A, domain 2"/>
    <property type="match status" value="1"/>
</dbReference>
<keyword evidence="7" id="KW-0732">Signal</keyword>
<reference evidence="9" key="1">
    <citation type="submission" date="2013-02" db="EMBL/GenBank/DDBJ databases">
        <authorList>
            <person name="Cross G.A.M."/>
            <person name="Kim H.-S."/>
            <person name="Wickstead B."/>
        </authorList>
    </citation>
    <scope>NUCLEOTIDE SEQUENCE</scope>
    <source>
        <strain evidence="9">Lister 427</strain>
    </source>
</reference>
<evidence type="ECO:0000256" key="1">
    <source>
        <dbReference type="ARBA" id="ARBA00004609"/>
    </source>
</evidence>
<dbReference type="SUPFAM" id="SSF58087">
    <property type="entry name" value="Variant surface glycoprotein (N-terminal domain)"/>
    <property type="match status" value="1"/>
</dbReference>
<comment type="subcellular location">
    <subcellularLocation>
        <location evidence="1">Cell membrane</location>
        <topology evidence="1">Lipid-anchor</topology>
        <topology evidence="1">GPI-anchor</topology>
    </subcellularLocation>
</comment>
<dbReference type="VEuPathDB" id="TriTrypDB:Tb427_000382000"/>
<dbReference type="Gene3D" id="3.90.150.10">
    <property type="entry name" value="Variant Surface Glycoprotein, subunit A domain 1"/>
    <property type="match status" value="1"/>
</dbReference>
<accession>M4SYJ9</accession>
<dbReference type="VEuPathDB" id="TriTrypDB:Tb927.11.18270"/>
<dbReference type="Pfam" id="PF00913">
    <property type="entry name" value="Trypan_glycop"/>
    <property type="match status" value="1"/>
</dbReference>
<evidence type="ECO:0000313" key="9">
    <source>
        <dbReference type="EMBL" id="AGH60401.1"/>
    </source>
</evidence>
<protein>
    <submittedName>
        <fullName evidence="9">Variant surface glycoprotein 1472</fullName>
    </submittedName>
</protein>
<feature type="domain" description="Trypanosome variant surface glycoprotein A-type N-terminal" evidence="8">
    <location>
        <begin position="14"/>
        <end position="268"/>
    </location>
</feature>
<reference evidence="9" key="2">
    <citation type="journal article" date="2014" name="Mol. Biochem. Parasitol.">
        <title>Capturing the variant surface glycoprotein repertoire (the VSGnome) of Trypanosoma brucei Lister 427.</title>
        <authorList>
            <person name="Cross G.A."/>
            <person name="Kim H.S."/>
            <person name="Wickstead B."/>
        </authorList>
    </citation>
    <scope>NUCLEOTIDE SEQUENCE</scope>
    <source>
        <strain evidence="9">Lister 427</strain>
    </source>
</reference>
<evidence type="ECO:0000256" key="3">
    <source>
        <dbReference type="ARBA" id="ARBA00022622"/>
    </source>
</evidence>
<keyword evidence="3" id="KW-0336">GPI-anchor</keyword>
<dbReference type="GO" id="GO:0005886">
    <property type="term" value="C:plasma membrane"/>
    <property type="evidence" value="ECO:0007669"/>
    <property type="project" value="UniProtKB-SubCell"/>
</dbReference>